<accession>A0A7G9WDA9</accession>
<feature type="domain" description="Spore coat protein X/V" evidence="2">
    <location>
        <begin position="28"/>
        <end position="85"/>
    </location>
</feature>
<dbReference type="InterPro" id="IPR011428">
    <property type="entry name" value="Spore_coat_X/V"/>
</dbReference>
<keyword evidence="3" id="KW-0167">Capsid protein</keyword>
<dbReference type="GO" id="GO:0031160">
    <property type="term" value="C:spore wall"/>
    <property type="evidence" value="ECO:0007669"/>
    <property type="project" value="InterPro"/>
</dbReference>
<reference evidence="3 4" key="1">
    <citation type="submission" date="2020-07" db="EMBL/GenBank/DDBJ databases">
        <title>Alkalicella. sp. LB2 genome.</title>
        <authorList>
            <person name="Postec A."/>
            <person name="Quemeneur M."/>
        </authorList>
    </citation>
    <scope>NUCLEOTIDE SEQUENCE [LARGE SCALE GENOMIC DNA]</scope>
    <source>
        <strain evidence="3 4">LB2</strain>
    </source>
</reference>
<feature type="transmembrane region" description="Helical" evidence="1">
    <location>
        <begin position="127"/>
        <end position="145"/>
    </location>
</feature>
<protein>
    <submittedName>
        <fullName evidence="3">Spore coat protein</fullName>
    </submittedName>
</protein>
<dbReference type="EMBL" id="CP058559">
    <property type="protein sequence ID" value="QNO16671.1"/>
    <property type="molecule type" value="Genomic_DNA"/>
</dbReference>
<evidence type="ECO:0000259" key="2">
    <source>
        <dbReference type="Pfam" id="PF07552"/>
    </source>
</evidence>
<feature type="domain" description="Spore coat protein X/V" evidence="2">
    <location>
        <begin position="92"/>
        <end position="149"/>
    </location>
</feature>
<evidence type="ECO:0000313" key="4">
    <source>
        <dbReference type="Proteomes" id="UP000516160"/>
    </source>
</evidence>
<dbReference type="Proteomes" id="UP000516160">
    <property type="component" value="Chromosome"/>
</dbReference>
<sequence length="150" mass="16717">MQKEEAKVAHEPWNALSGFPHPLGCKPEDEAQDADQVSKVIQKTIEEIIIKDSCDVTVRTTNIQAAVNLQAAIQVAIVAILSITIASHERAEKIAQDLLQRSKIKQVDYQRTFIENSRGVEVHTTDASIAVSIQLLLQILVFLLIRLRIL</sequence>
<evidence type="ECO:0000256" key="1">
    <source>
        <dbReference type="SAM" id="Phobius"/>
    </source>
</evidence>
<dbReference type="AlphaFoldDB" id="A0A7G9WDA9"/>
<dbReference type="Pfam" id="PF07552">
    <property type="entry name" value="Coat_X"/>
    <property type="match status" value="2"/>
</dbReference>
<keyword evidence="1" id="KW-0472">Membrane</keyword>
<keyword evidence="4" id="KW-1185">Reference proteome</keyword>
<keyword evidence="1" id="KW-0812">Transmembrane</keyword>
<name>A0A7G9WDA9_ALKCA</name>
<keyword evidence="1" id="KW-1133">Transmembrane helix</keyword>
<gene>
    <name evidence="3" type="ORF">HYG86_10175</name>
</gene>
<keyword evidence="3" id="KW-0946">Virion</keyword>
<organism evidence="3 4">
    <name type="scientific">Alkalicella caledoniensis</name>
    <dbReference type="NCBI Taxonomy" id="2731377"/>
    <lineage>
        <taxon>Bacteria</taxon>
        <taxon>Bacillati</taxon>
        <taxon>Bacillota</taxon>
        <taxon>Clostridia</taxon>
        <taxon>Eubacteriales</taxon>
        <taxon>Proteinivoracaceae</taxon>
        <taxon>Alkalicella</taxon>
    </lineage>
</organism>
<proteinExistence type="predicted"/>
<evidence type="ECO:0000313" key="3">
    <source>
        <dbReference type="EMBL" id="QNO16671.1"/>
    </source>
</evidence>
<dbReference type="GO" id="GO:0030435">
    <property type="term" value="P:sporulation resulting in formation of a cellular spore"/>
    <property type="evidence" value="ECO:0007669"/>
    <property type="project" value="InterPro"/>
</dbReference>
<dbReference type="KEGG" id="acae:HYG86_10175"/>